<gene>
    <name evidence="12" type="ORF">EDC05_002335</name>
</gene>
<keyword evidence="7" id="KW-0539">Nucleus</keyword>
<feature type="region of interest" description="Disordered" evidence="10">
    <location>
        <begin position="177"/>
        <end position="269"/>
    </location>
</feature>
<dbReference type="InterPro" id="IPR053822">
    <property type="entry name" value="SDE2-like_dom"/>
</dbReference>
<evidence type="ECO:0000256" key="4">
    <source>
        <dbReference type="ARBA" id="ARBA00022490"/>
    </source>
</evidence>
<evidence type="ECO:0000256" key="6">
    <source>
        <dbReference type="ARBA" id="ARBA00023187"/>
    </source>
</evidence>
<accession>A0ABQ8PQ41</accession>
<keyword evidence="6" id="KW-0508">mRNA splicing</keyword>
<reference evidence="12" key="1">
    <citation type="submission" date="2022-07" db="EMBL/GenBank/DDBJ databases">
        <title>Phylogenomic reconstructions and comparative analyses of Kickxellomycotina fungi.</title>
        <authorList>
            <person name="Reynolds N.K."/>
            <person name="Stajich J.E."/>
            <person name="Barry K."/>
            <person name="Grigoriev I.V."/>
            <person name="Crous P."/>
            <person name="Smith M.E."/>
        </authorList>
    </citation>
    <scope>NUCLEOTIDE SEQUENCE</scope>
    <source>
        <strain evidence="12">BCRC 34882</strain>
    </source>
</reference>
<sequence>MLALLDISGCKTLSFTVCDNQPLEDLVLQTSTLLGNATLQNAYFSGRHGTSVADTLANCNSSGILWLTLRGRLAGGKGGFGSTLRSQGSRMASNKPANYDNCRDLYGRRLKTLTEAKAIVERLEAEENAREEIKKRRRKKIEEGLREKPAKKHRFDDVEYARNYEEIVEETKKATKRALRAKRKDKQIAVSSGSDKSDDASEAVGGQGLSSKRKFTAFDSNSSTNASPDQVSVIPLFDGNIDDISDSSSNGGGVSDDSETNDSDMEENK</sequence>
<evidence type="ECO:0000259" key="11">
    <source>
        <dbReference type="Pfam" id="PF22782"/>
    </source>
</evidence>
<evidence type="ECO:0000256" key="3">
    <source>
        <dbReference type="ARBA" id="ARBA00008726"/>
    </source>
</evidence>
<evidence type="ECO:0000256" key="10">
    <source>
        <dbReference type="SAM" id="MobiDB-lite"/>
    </source>
</evidence>
<dbReference type="Proteomes" id="UP001151295">
    <property type="component" value="Unassembled WGS sequence"/>
</dbReference>
<keyword evidence="9" id="KW-0175">Coiled coil</keyword>
<keyword evidence="13" id="KW-1185">Reference proteome</keyword>
<dbReference type="InterPro" id="IPR051421">
    <property type="entry name" value="RNA_Proc_DNA_Dmg_Regulator"/>
</dbReference>
<dbReference type="PANTHER" id="PTHR12786:SF1">
    <property type="entry name" value="SPLICING REGULATOR SDE2"/>
    <property type="match status" value="1"/>
</dbReference>
<dbReference type="EMBL" id="JANBQD010000020">
    <property type="protein sequence ID" value="KAJ1993259.1"/>
    <property type="molecule type" value="Genomic_DNA"/>
</dbReference>
<dbReference type="Pfam" id="PF22782">
    <property type="entry name" value="SDE2"/>
    <property type="match status" value="1"/>
</dbReference>
<feature type="compositionally biased region" description="Acidic residues" evidence="10">
    <location>
        <begin position="256"/>
        <end position="269"/>
    </location>
</feature>
<keyword evidence="5" id="KW-0507">mRNA processing</keyword>
<evidence type="ECO:0000313" key="13">
    <source>
        <dbReference type="Proteomes" id="UP001151295"/>
    </source>
</evidence>
<evidence type="ECO:0000256" key="7">
    <source>
        <dbReference type="ARBA" id="ARBA00023242"/>
    </source>
</evidence>
<comment type="similarity">
    <text evidence="3">Belongs to the SDE2 family.</text>
</comment>
<organism evidence="12 13">
    <name type="scientific">Coemansia umbellata</name>
    <dbReference type="NCBI Taxonomy" id="1424467"/>
    <lineage>
        <taxon>Eukaryota</taxon>
        <taxon>Fungi</taxon>
        <taxon>Fungi incertae sedis</taxon>
        <taxon>Zoopagomycota</taxon>
        <taxon>Kickxellomycotina</taxon>
        <taxon>Kickxellomycetes</taxon>
        <taxon>Kickxellales</taxon>
        <taxon>Kickxellaceae</taxon>
        <taxon>Coemansia</taxon>
    </lineage>
</organism>
<feature type="coiled-coil region" evidence="9">
    <location>
        <begin position="116"/>
        <end position="143"/>
    </location>
</feature>
<comment type="caution">
    <text evidence="12">The sequence shown here is derived from an EMBL/GenBank/DDBJ whole genome shotgun (WGS) entry which is preliminary data.</text>
</comment>
<evidence type="ECO:0000256" key="1">
    <source>
        <dbReference type="ARBA" id="ARBA00004123"/>
    </source>
</evidence>
<name>A0ABQ8PQ41_9FUNG</name>
<feature type="compositionally biased region" description="Polar residues" evidence="10">
    <location>
        <begin position="218"/>
        <end position="230"/>
    </location>
</feature>
<evidence type="ECO:0000256" key="5">
    <source>
        <dbReference type="ARBA" id="ARBA00022664"/>
    </source>
</evidence>
<evidence type="ECO:0000256" key="2">
    <source>
        <dbReference type="ARBA" id="ARBA00004496"/>
    </source>
</evidence>
<evidence type="ECO:0000256" key="8">
    <source>
        <dbReference type="ARBA" id="ARBA00023306"/>
    </source>
</evidence>
<dbReference type="PANTHER" id="PTHR12786">
    <property type="entry name" value="SPLICING FACTOR SF3A-RELATED"/>
    <property type="match status" value="1"/>
</dbReference>
<proteinExistence type="inferred from homology"/>
<keyword evidence="4" id="KW-0963">Cytoplasm</keyword>
<protein>
    <recommendedName>
        <fullName evidence="11">SDE2-like domain-containing protein</fullName>
    </recommendedName>
</protein>
<comment type="subcellular location">
    <subcellularLocation>
        <location evidence="2">Cytoplasm</location>
    </subcellularLocation>
    <subcellularLocation>
        <location evidence="1">Nucleus</location>
    </subcellularLocation>
</comment>
<feature type="domain" description="SDE2-like" evidence="11">
    <location>
        <begin position="75"/>
        <end position="176"/>
    </location>
</feature>
<evidence type="ECO:0000256" key="9">
    <source>
        <dbReference type="SAM" id="Coils"/>
    </source>
</evidence>
<evidence type="ECO:0000313" key="12">
    <source>
        <dbReference type="EMBL" id="KAJ1993259.1"/>
    </source>
</evidence>
<keyword evidence="8" id="KW-0131">Cell cycle</keyword>